<evidence type="ECO:0000313" key="1">
    <source>
        <dbReference type="EMBL" id="OGM70896.1"/>
    </source>
</evidence>
<proteinExistence type="predicted"/>
<dbReference type="AlphaFoldDB" id="A0A1F8C3N4"/>
<dbReference type="STRING" id="1802525.A2975_01310"/>
<reference evidence="1 2" key="1">
    <citation type="journal article" date="2016" name="Nat. Commun.">
        <title>Thousands of microbial genomes shed light on interconnected biogeochemical processes in an aquifer system.</title>
        <authorList>
            <person name="Anantharaman K."/>
            <person name="Brown C.T."/>
            <person name="Hug L.A."/>
            <person name="Sharon I."/>
            <person name="Castelle C.J."/>
            <person name="Probst A.J."/>
            <person name="Thomas B.C."/>
            <person name="Singh A."/>
            <person name="Wilkins M.J."/>
            <person name="Karaoz U."/>
            <person name="Brodie E.L."/>
            <person name="Williams K.H."/>
            <person name="Hubbard S.S."/>
            <person name="Banfield J.F."/>
        </authorList>
    </citation>
    <scope>NUCLEOTIDE SEQUENCE [LARGE SCALE GENOMIC DNA]</scope>
</reference>
<sequence>MEIEFLQLSGKNYPKGIKKAVIDALKENGAPQTSFVSVVLAGKKELGDHPVLTYVNQDIKKPFVFPPDGKHYLGEVIVDAEAKSQKEIIDLARHGTLHLLGIHH</sequence>
<evidence type="ECO:0008006" key="3">
    <source>
        <dbReference type="Google" id="ProtNLM"/>
    </source>
</evidence>
<dbReference type="Proteomes" id="UP000178429">
    <property type="component" value="Unassembled WGS sequence"/>
</dbReference>
<organism evidence="1 2">
    <name type="scientific">Candidatus Woesebacteria bacterium RIFCSPLOWO2_01_FULL_44_14</name>
    <dbReference type="NCBI Taxonomy" id="1802525"/>
    <lineage>
        <taxon>Bacteria</taxon>
        <taxon>Candidatus Woeseibacteriota</taxon>
    </lineage>
</organism>
<dbReference type="EMBL" id="MGHL01000001">
    <property type="protein sequence ID" value="OGM70896.1"/>
    <property type="molecule type" value="Genomic_DNA"/>
</dbReference>
<protein>
    <recommendedName>
        <fullName evidence="3">rRNA maturation RNase YbeY</fullName>
    </recommendedName>
</protein>
<name>A0A1F8C3N4_9BACT</name>
<evidence type="ECO:0000313" key="2">
    <source>
        <dbReference type="Proteomes" id="UP000178429"/>
    </source>
</evidence>
<accession>A0A1F8C3N4</accession>
<comment type="caution">
    <text evidence="1">The sequence shown here is derived from an EMBL/GenBank/DDBJ whole genome shotgun (WGS) entry which is preliminary data.</text>
</comment>
<gene>
    <name evidence="1" type="ORF">A2975_01310</name>
</gene>